<evidence type="ECO:0000313" key="1">
    <source>
        <dbReference type="EMBL" id="GMS89591.1"/>
    </source>
</evidence>
<reference evidence="1" key="1">
    <citation type="submission" date="2023-10" db="EMBL/GenBank/DDBJ databases">
        <title>Genome assembly of Pristionchus species.</title>
        <authorList>
            <person name="Yoshida K."/>
            <person name="Sommer R.J."/>
        </authorList>
    </citation>
    <scope>NUCLEOTIDE SEQUENCE</scope>
    <source>
        <strain evidence="1">RS0144</strain>
    </source>
</reference>
<comment type="caution">
    <text evidence="1">The sequence shown here is derived from an EMBL/GenBank/DDBJ whole genome shotgun (WGS) entry which is preliminary data.</text>
</comment>
<keyword evidence="2" id="KW-1185">Reference proteome</keyword>
<feature type="non-terminal residue" evidence="1">
    <location>
        <position position="84"/>
    </location>
</feature>
<name>A0AAV5T1Z8_9BILA</name>
<sequence>KSLLASSVPDLELDLIVIHINRLYHEVHSYCGALAGRKDSLNKFADKTCLPDSRIPHQYHFEEILVVLHKDWECRKERYCFFPE</sequence>
<organism evidence="1 2">
    <name type="scientific">Pristionchus entomophagus</name>
    <dbReference type="NCBI Taxonomy" id="358040"/>
    <lineage>
        <taxon>Eukaryota</taxon>
        <taxon>Metazoa</taxon>
        <taxon>Ecdysozoa</taxon>
        <taxon>Nematoda</taxon>
        <taxon>Chromadorea</taxon>
        <taxon>Rhabditida</taxon>
        <taxon>Rhabditina</taxon>
        <taxon>Diplogasteromorpha</taxon>
        <taxon>Diplogasteroidea</taxon>
        <taxon>Neodiplogasteridae</taxon>
        <taxon>Pristionchus</taxon>
    </lineage>
</organism>
<dbReference type="Proteomes" id="UP001432027">
    <property type="component" value="Unassembled WGS sequence"/>
</dbReference>
<dbReference type="AlphaFoldDB" id="A0AAV5T1Z8"/>
<evidence type="ECO:0000313" key="2">
    <source>
        <dbReference type="Proteomes" id="UP001432027"/>
    </source>
</evidence>
<accession>A0AAV5T1Z8</accession>
<proteinExistence type="predicted"/>
<feature type="non-terminal residue" evidence="1">
    <location>
        <position position="1"/>
    </location>
</feature>
<protein>
    <submittedName>
        <fullName evidence="1">Uncharacterized protein</fullName>
    </submittedName>
</protein>
<gene>
    <name evidence="1" type="ORF">PENTCL1PPCAC_11766</name>
</gene>
<dbReference type="EMBL" id="BTSX01000003">
    <property type="protein sequence ID" value="GMS89591.1"/>
    <property type="molecule type" value="Genomic_DNA"/>
</dbReference>